<dbReference type="SUPFAM" id="SSF101498">
    <property type="entry name" value="Anti-sigma factor FlgM"/>
    <property type="match status" value="1"/>
</dbReference>
<name>A0A1H7CR11_9FIRM</name>
<evidence type="ECO:0000313" key="9">
    <source>
        <dbReference type="Proteomes" id="UP000199662"/>
    </source>
</evidence>
<dbReference type="STRING" id="84035.SAMN05660742_12172"/>
<dbReference type="InterPro" id="IPR035890">
    <property type="entry name" value="Anti-sigma-28_factor_FlgM_sf"/>
</dbReference>
<evidence type="ECO:0000256" key="4">
    <source>
        <dbReference type="ARBA" id="ARBA00022795"/>
    </source>
</evidence>
<keyword evidence="6" id="KW-0804">Transcription</keyword>
<evidence type="ECO:0000256" key="6">
    <source>
        <dbReference type="ARBA" id="ARBA00023163"/>
    </source>
</evidence>
<evidence type="ECO:0000256" key="5">
    <source>
        <dbReference type="ARBA" id="ARBA00023015"/>
    </source>
</evidence>
<dbReference type="Pfam" id="PF04316">
    <property type="entry name" value="FlgM"/>
    <property type="match status" value="1"/>
</dbReference>
<dbReference type="EMBL" id="FNZK01000021">
    <property type="protein sequence ID" value="SEJ88245.1"/>
    <property type="molecule type" value="Genomic_DNA"/>
</dbReference>
<gene>
    <name evidence="8" type="ORF">SAMN05660742_12172</name>
</gene>
<keyword evidence="4" id="KW-1005">Bacterial flagellum biogenesis</keyword>
<sequence>MNIMIINNNIQAVAGAYAANSKKIKTAVKEESSDTGISKDEVVLSTQAQSFSQILQKAQSMPEVRQDKVDTYSAQIGAGLYQIDPKGLADKILNMRF</sequence>
<keyword evidence="3" id="KW-0678">Repressor</keyword>
<protein>
    <recommendedName>
        <fullName evidence="2">Negative regulator of flagellin synthesis</fullName>
    </recommendedName>
</protein>
<evidence type="ECO:0000256" key="1">
    <source>
        <dbReference type="ARBA" id="ARBA00005322"/>
    </source>
</evidence>
<evidence type="ECO:0000313" key="8">
    <source>
        <dbReference type="EMBL" id="SEJ88245.1"/>
    </source>
</evidence>
<proteinExistence type="inferred from homology"/>
<keyword evidence="5" id="KW-0805">Transcription regulation</keyword>
<dbReference type="AlphaFoldDB" id="A0A1H7CR11"/>
<dbReference type="InterPro" id="IPR007412">
    <property type="entry name" value="FlgM"/>
</dbReference>
<organism evidence="8 9">
    <name type="scientific">Propionispira arboris</name>
    <dbReference type="NCBI Taxonomy" id="84035"/>
    <lineage>
        <taxon>Bacteria</taxon>
        <taxon>Bacillati</taxon>
        <taxon>Bacillota</taxon>
        <taxon>Negativicutes</taxon>
        <taxon>Selenomonadales</taxon>
        <taxon>Selenomonadaceae</taxon>
        <taxon>Propionispira</taxon>
    </lineage>
</organism>
<dbReference type="NCBIfam" id="TIGR03824">
    <property type="entry name" value="FlgM_jcvi"/>
    <property type="match status" value="1"/>
</dbReference>
<comment type="similarity">
    <text evidence="1">Belongs to the FlgM family.</text>
</comment>
<feature type="domain" description="Anti-sigma-28 factor FlgM C-terminal" evidence="7">
    <location>
        <begin position="40"/>
        <end position="94"/>
    </location>
</feature>
<keyword evidence="9" id="KW-1185">Reference proteome</keyword>
<dbReference type="GO" id="GO:0045892">
    <property type="term" value="P:negative regulation of DNA-templated transcription"/>
    <property type="evidence" value="ECO:0007669"/>
    <property type="project" value="InterPro"/>
</dbReference>
<evidence type="ECO:0000256" key="3">
    <source>
        <dbReference type="ARBA" id="ARBA00022491"/>
    </source>
</evidence>
<dbReference type="Proteomes" id="UP000199662">
    <property type="component" value="Unassembled WGS sequence"/>
</dbReference>
<dbReference type="GO" id="GO:0044781">
    <property type="term" value="P:bacterial-type flagellum organization"/>
    <property type="evidence" value="ECO:0007669"/>
    <property type="project" value="UniProtKB-KW"/>
</dbReference>
<evidence type="ECO:0000259" key="7">
    <source>
        <dbReference type="Pfam" id="PF04316"/>
    </source>
</evidence>
<reference evidence="8 9" key="1">
    <citation type="submission" date="2016-10" db="EMBL/GenBank/DDBJ databases">
        <authorList>
            <person name="de Groot N.N."/>
        </authorList>
    </citation>
    <scope>NUCLEOTIDE SEQUENCE [LARGE SCALE GENOMIC DNA]</scope>
    <source>
        <strain evidence="8 9">DSM 2179</strain>
    </source>
</reference>
<evidence type="ECO:0000256" key="2">
    <source>
        <dbReference type="ARBA" id="ARBA00017823"/>
    </source>
</evidence>
<dbReference type="InterPro" id="IPR031316">
    <property type="entry name" value="FlgM_C"/>
</dbReference>
<accession>A0A1H7CR11</accession>